<feature type="transmembrane region" description="Helical" evidence="6">
    <location>
        <begin position="89"/>
        <end position="110"/>
    </location>
</feature>
<evidence type="ECO:0000256" key="2">
    <source>
        <dbReference type="ARBA" id="ARBA00005241"/>
    </source>
</evidence>
<evidence type="ECO:0000256" key="3">
    <source>
        <dbReference type="ARBA" id="ARBA00022692"/>
    </source>
</evidence>
<evidence type="ECO:0000256" key="5">
    <source>
        <dbReference type="ARBA" id="ARBA00023136"/>
    </source>
</evidence>
<organism evidence="8 9">
    <name type="scientific">Tegillarca granosa</name>
    <name type="common">Malaysian cockle</name>
    <name type="synonym">Anadara granosa</name>
    <dbReference type="NCBI Taxonomy" id="220873"/>
    <lineage>
        <taxon>Eukaryota</taxon>
        <taxon>Metazoa</taxon>
        <taxon>Spiralia</taxon>
        <taxon>Lophotrochozoa</taxon>
        <taxon>Mollusca</taxon>
        <taxon>Bivalvia</taxon>
        <taxon>Autobranchia</taxon>
        <taxon>Pteriomorphia</taxon>
        <taxon>Arcoida</taxon>
        <taxon>Arcoidea</taxon>
        <taxon>Arcidae</taxon>
        <taxon>Tegillarca</taxon>
    </lineage>
</organism>
<comment type="caution">
    <text evidence="8">The sequence shown here is derived from an EMBL/GenBank/DDBJ whole genome shotgun (WGS) entry which is preliminary data.</text>
</comment>
<keyword evidence="5 6" id="KW-0472">Membrane</keyword>
<dbReference type="SUPFAM" id="SSF103473">
    <property type="entry name" value="MFS general substrate transporter"/>
    <property type="match status" value="1"/>
</dbReference>
<evidence type="ECO:0000256" key="4">
    <source>
        <dbReference type="ARBA" id="ARBA00022989"/>
    </source>
</evidence>
<keyword evidence="3 6" id="KW-0812">Transmembrane</keyword>
<dbReference type="InterPro" id="IPR051717">
    <property type="entry name" value="MFS_MFSD6"/>
</dbReference>
<name>A0ABQ9ET82_TEGGR</name>
<dbReference type="Pfam" id="PF12832">
    <property type="entry name" value="MFS_1_like"/>
    <property type="match status" value="1"/>
</dbReference>
<dbReference type="InterPro" id="IPR024989">
    <property type="entry name" value="MFS_assoc_dom"/>
</dbReference>
<feature type="transmembrane region" description="Helical" evidence="6">
    <location>
        <begin position="122"/>
        <end position="142"/>
    </location>
</feature>
<dbReference type="EMBL" id="JARBDR010000793">
    <property type="protein sequence ID" value="KAJ8307172.1"/>
    <property type="molecule type" value="Genomic_DNA"/>
</dbReference>
<reference evidence="8 9" key="1">
    <citation type="submission" date="2022-12" db="EMBL/GenBank/DDBJ databases">
        <title>Chromosome-level genome of Tegillarca granosa.</title>
        <authorList>
            <person name="Kim J."/>
        </authorList>
    </citation>
    <scope>NUCLEOTIDE SEQUENCE [LARGE SCALE GENOMIC DNA]</scope>
    <source>
        <strain evidence="8">Teg-2019</strain>
        <tissue evidence="8">Adductor muscle</tissue>
    </source>
</reference>
<feature type="transmembrane region" description="Helical" evidence="6">
    <location>
        <begin position="245"/>
        <end position="262"/>
    </location>
</feature>
<feature type="transmembrane region" description="Helical" evidence="6">
    <location>
        <begin position="183"/>
        <end position="206"/>
    </location>
</feature>
<protein>
    <recommendedName>
        <fullName evidence="7">Major facilitator superfamily (MFS) profile domain-containing protein</fullName>
    </recommendedName>
</protein>
<dbReference type="PANTHER" id="PTHR16172:SF2">
    <property type="entry name" value="MAJOR FACILITATOR SUPERFAMILY DOMAIN-CONTAINING PROTEIN 6"/>
    <property type="match status" value="1"/>
</dbReference>
<dbReference type="Proteomes" id="UP001217089">
    <property type="component" value="Unassembled WGS sequence"/>
</dbReference>
<dbReference type="PROSITE" id="PS50850">
    <property type="entry name" value="MFS"/>
    <property type="match status" value="1"/>
</dbReference>
<proteinExistence type="inferred from homology"/>
<feature type="transmembrane region" description="Helical" evidence="6">
    <location>
        <begin position="218"/>
        <end position="239"/>
    </location>
</feature>
<comment type="similarity">
    <text evidence="2">Belongs to the major facilitator superfamily. MFSD6 family.</text>
</comment>
<feature type="transmembrane region" description="Helical" evidence="6">
    <location>
        <begin position="28"/>
        <end position="47"/>
    </location>
</feature>
<comment type="subcellular location">
    <subcellularLocation>
        <location evidence="1">Membrane</location>
        <topology evidence="1">Multi-pass membrane protein</topology>
    </subcellularLocation>
</comment>
<feature type="transmembrane region" description="Helical" evidence="6">
    <location>
        <begin position="149"/>
        <end position="171"/>
    </location>
</feature>
<dbReference type="InterPro" id="IPR020846">
    <property type="entry name" value="MFS_dom"/>
</dbReference>
<dbReference type="InterPro" id="IPR036259">
    <property type="entry name" value="MFS_trans_sf"/>
</dbReference>
<evidence type="ECO:0000259" key="7">
    <source>
        <dbReference type="PROSITE" id="PS50850"/>
    </source>
</evidence>
<accession>A0ABQ9ET82</accession>
<keyword evidence="4 6" id="KW-1133">Transmembrane helix</keyword>
<evidence type="ECO:0000313" key="8">
    <source>
        <dbReference type="EMBL" id="KAJ8307172.1"/>
    </source>
</evidence>
<dbReference type="Gene3D" id="1.20.1250.20">
    <property type="entry name" value="MFS general substrate transporter like domains"/>
    <property type="match status" value="1"/>
</dbReference>
<dbReference type="PANTHER" id="PTHR16172">
    <property type="entry name" value="MAJOR FACILITATOR SUPERFAMILY DOMAIN-CONTAINING PROTEIN 6-LIKE"/>
    <property type="match status" value="1"/>
</dbReference>
<evidence type="ECO:0000256" key="1">
    <source>
        <dbReference type="ARBA" id="ARBA00004141"/>
    </source>
</evidence>
<feature type="domain" description="Major facilitator superfamily (MFS) profile" evidence="7">
    <location>
        <begin position="88"/>
        <end position="278"/>
    </location>
</feature>
<evidence type="ECO:0000313" key="9">
    <source>
        <dbReference type="Proteomes" id="UP001217089"/>
    </source>
</evidence>
<evidence type="ECO:0000256" key="6">
    <source>
        <dbReference type="SAM" id="Phobius"/>
    </source>
</evidence>
<keyword evidence="9" id="KW-1185">Reference proteome</keyword>
<sequence>MIVGGIISTTRITHTICGIDVIFSDYRIAFYIFTGCMGLTFISAWFFEFECGRENRNKPVEMDETEENKRIKPAPDVLVAFRLFMSVHYGSWLVCIFFVGVCNGVIWGFLNWHLENIGASQFLIGCAVIINNISEVIMFFVVFPILERIGYFTFMVLGVIGYVARFCVFASLTNPWFVLPVEILQGFTFAGIWGAMIGYLCTVIPGENMATMQGILHGVYWGLGSGSGSMIGGIVTEHFGARVTFWSFAVATVFNLIIFVITQKLAAKPKRKYEEIDN</sequence>
<gene>
    <name evidence="8" type="ORF">KUTeg_015256</name>
</gene>